<dbReference type="Pfam" id="PF03538">
    <property type="entry name" value="VRP1"/>
    <property type="match status" value="1"/>
</dbReference>
<keyword evidence="1" id="KW-0843">Virulence</keyword>
<gene>
    <name evidence="7" type="ORF">C1S65_10025</name>
</gene>
<feature type="compositionally biased region" description="Basic and acidic residues" evidence="3">
    <location>
        <begin position="2699"/>
        <end position="2711"/>
    </location>
</feature>
<keyword evidence="2" id="KW-0175">Coiled coil</keyword>
<evidence type="ECO:0000256" key="2">
    <source>
        <dbReference type="SAM" id="Coils"/>
    </source>
</evidence>
<dbReference type="Pfam" id="PF20220">
    <property type="entry name" value="ABC_toxin_N"/>
    <property type="match status" value="1"/>
</dbReference>
<evidence type="ECO:0000256" key="1">
    <source>
        <dbReference type="ARBA" id="ARBA00023026"/>
    </source>
</evidence>
<organism evidence="7 8">
    <name type="scientific">Pseudomonas putida</name>
    <name type="common">Arthrobacter siderocapsulatus</name>
    <dbReference type="NCBI Taxonomy" id="303"/>
    <lineage>
        <taxon>Bacteria</taxon>
        <taxon>Pseudomonadati</taxon>
        <taxon>Pseudomonadota</taxon>
        <taxon>Gammaproteobacteria</taxon>
        <taxon>Pseudomonadales</taxon>
        <taxon>Pseudomonadaceae</taxon>
        <taxon>Pseudomonas</taxon>
    </lineage>
</organism>
<feature type="coiled-coil region" evidence="2">
    <location>
        <begin position="2822"/>
        <end position="2868"/>
    </location>
</feature>
<reference evidence="7 8" key="1">
    <citation type="submission" date="2018-06" db="EMBL/GenBank/DDBJ databases">
        <title>The genome of Pseudomonas putida NX-1, a lignin degrader.</title>
        <authorList>
            <person name="Xu Z."/>
        </authorList>
    </citation>
    <scope>NUCLEOTIDE SEQUENCE [LARGE SCALE GENOMIC DNA]</scope>
    <source>
        <strain evidence="7 8">NX-1</strain>
    </source>
</reference>
<sequence>MSLRNIDLPSISVRCALRRTRVVCRSGPGADLQPRQRNSICRGLSAMNDATNPANRPDAANYMKLFPEDRTRCAPGALMSNDSRLAYLVHLKELIQAFEVRADVNAPITLLTRRPDLLTLKLDDRNARRTLPKIRITLELLENRAQQALTKNQTLQAAVAQGSGQASVPFHRAWESVKATLAAKQVQLWDLLSATSLCYPLFTFDHLPSATQRTATTLASGFSPQLRTLLLDATPSELMLSATAYDTTRKLAKALALSRRELRQLLAVEAVGKGGTAVTRSPHVPTAAKPSSQVYGAVFINNGATPLYLLESAPAQPATKKIVRIEGLTDAHLDRLQRILRLQRALGLSAAQTDTLVMAALRAEGQTGNYQLTDKTLRALGLFRHLQQKYNVSAEQYAALIDALSPYAIGRQASFYDQLFAAGHDEDGQPAQPSLKLDDKAFDPASTTGADGLTVKQLALGLKVDDTLLRGILDRVVKAQNLQKPTRSLAVVSACYRIVALARVFGTSTLQSLSLIDVLMNQDPVYCQQLAGQPSLAGEPGKADIIDVIAGVLQAAEWLQHQGMDALQLAYLLNPRAPGFHPAWGNAFNPQGSQNADALHLQLKTALGLESPNLVAPLLRWAGVDAELLSTRIAAIAAQCTAESTTPKACFTESDLTQWSTLQRYADVTKLFKLSAHLLDQLTLTPERFNLKDPKSDKCRPLDLSTLYQLGRYKAVLARLALGMGEQDLLVHLQRFEAHDEASSADNTAKEHWAALEQLLGRTSGSLCGLIDIAPPDTLTGIDRLLRTLELADKHQLALDTLLQLSKLPSTDSYAPFQQAAVALRKGCSAKQRKVVDEQHSVAWRDALMQWMIAKWAPTDPAHSWITSTQTLADYLLIDLQVSHEPLTTRTLSATASLQRYLHQIHSRLENGYRSTAISDAERDEWENFSSSYERWRLRQDAHNEPQNFIDPTRRQRKTSAFKDLETQLAQGKCQPEDIHMAMLGYLSTFETLSNIQPISVYADGTSPLTDTYHLIGKTNVEPTEFYWRTLDMSQRDQQGVPSMLAWGEWEKISLAVSATIALTPLPPKTDDNRTHIELIRPVIVAGRRYVVWVERDTTGIPMGPDSKPSEYFALRVLFAFQQTDGNWSPPNEFMTLDGHDEQGVFKSSEVLATNTAGTAANTNVYLKTRTFMPGLMVMVNIHGDRLHDPWLTTVVFDSSLPAEEGKEPTRNVDYFISTKDLLLLEDKALDLGNVTDRPIETNMVKRWLSFFRDPRTVQHPYVGAVTQLKTVEEDSTAFSWSDLASKDEVKDRYEISTLGQASIEASLSDALDCISVDVTLDSALRLRKDNLNLSATFESDCGFRMLSLKMHYGPADSFDADNILSSFITVENSHEISQLKKADDKETQIKNKLNEIEKEWDYAEHYSKPEAYAEKLKEFEKKTKNLKDQLNSAKAQKHHCIEKNFKSIIFTSETTYGHLLEELSDKISQEEISQNEISITSYIKLTAQFSTPENSYCYNNITSNTKGFLVPKSWRLSNWEDASETLKIHSKKNGLIYSKETWEQPLPEFSELIEATPDYAGLTVSLNIKPTGSSNPSWTLSSRELARLDEQYLQTFKTLPTDNADAFSKIKNFLLKVRYLPADQYSKLVGITNIEQPRQPIALHTAIDNAKALDKADAINTLIAEELDELKKIAPDLADESLQAILRLKYFHPAACRRILFYLDPKHEMAFEDTLIANGKGAVNFALPINKDIRDYTVSLDFYDEQVSTTAPIATATCAYTLEEKDDDAIPSVQICRNEAQALYLDFKEVNDKAEGQTNAPPFRTLRLNTLFGKQLVALATQSIEQSLSWKAQHLPEPPLEPASSGTIVDLRSANGLYFWELFFHVPFLVTWLQRQNREYSQAWRWCTRFLFDPYRTWVPEGNHPPLFWLTRPLLARAAFTASAQTNDPDLLAYAEPERYRKALHLFVVENWQRQGDDQYRMLTLDSLVEAALCYDKALRLIGVLPEDLSSAPAQPPTLAEASSTAFTPPLNNKLVTLRNLLRDRLFNLRHGLTLDGKPAAIMLDPDTLDQIALGNSVVAQDRGEATPVAPIVPPCRYEEARKCAGEAVQQLIALGQTLLGFYNTEAAQQLELLGKRNLIRLLDFPCQLQEQALELAKRERDTVLRSRAMIEQRQEHYQRLVDEGVIELETAVLALATSSVATRLPSVPSYAMAAGAAMAPTIFGMAVGGFSPQEAFESAANAWEAVAETLETMSNTIDKQAEYILRRQQWQHEADQATHELGIIDAQLRERDIQIKAAGIAVHEARATRQAHQAEYEVMQSVFASHTTYLWLIGRLSEIYSTAYDATTSLCLMAENCLRYELGDFTSRWIRTDGWLDNWRGMLAGEALERDLMQMDVAAIRDNHRPLDIRKDFSLLELTGWTASQLHEQLDKDEILFELPARVFDIDFPGHYLRRLERITLAFEIPGSGSSKPISAMLYQTSNKVLLEADIEGARHLYSASQGSPKHVLRDLRPNQSIALWSVKEVSRNFDLQPSVPDKARYQPFEGTGLISSWRLAFPGGARNNPEFYRDNECRLKDITITVSYSAVDGPTAFRDEVKQLLQAESTTGSADGGDSAAGESPSGNGSSQPASSGNADNAIVTAREAEQAANAALATAQAQADNPALKAPEAAKQLKQVTEAIAKAEKAAEAASTTRKNTEAAAKKGQVDSAQASADEAQKNAKSAREAAESAQNACKDAQDAAKAREAAAREAAEKAAQEAAEKAAQEAAEKAAQEAAEKAAQEAAEKAAQEAADKLKAEIATAVASAKAAAEAAEASQKSAQADYQATSMNIPEASAKKKEATGAMGKLQAAVDEAKKAYQDAEAAASEGELATAQAKARSAQEAAKRADSHAKTIAAIRKKTDTFQTLAQLQAAAKDLVGKQVQYAYKTGETYTAKVVSWAEDHVKFEGWGGGPATKMMFSSIAYLKAN</sequence>
<feature type="domain" description="Neuraminidase-like" evidence="5">
    <location>
        <begin position="998"/>
        <end position="1142"/>
    </location>
</feature>
<proteinExistence type="predicted"/>
<feature type="region of interest" description="Disordered" evidence="3">
    <location>
        <begin position="2588"/>
        <end position="2618"/>
    </location>
</feature>
<feature type="domain" description="ABC toxin N-terminal" evidence="6">
    <location>
        <begin position="844"/>
        <end position="966"/>
    </location>
</feature>
<evidence type="ECO:0000256" key="3">
    <source>
        <dbReference type="SAM" id="MobiDB-lite"/>
    </source>
</evidence>
<dbReference type="Pfam" id="PF18276">
    <property type="entry name" value="TcA_TcB_BD"/>
    <property type="match status" value="1"/>
</dbReference>
<evidence type="ECO:0000259" key="6">
    <source>
        <dbReference type="Pfam" id="PF20220"/>
    </source>
</evidence>
<evidence type="ECO:0000259" key="5">
    <source>
        <dbReference type="Pfam" id="PF18413"/>
    </source>
</evidence>
<dbReference type="PANTHER" id="PTHR34491">
    <property type="entry name" value="A-TYPE INCLUSION PROTEIN, PUTATIVE-RELATED"/>
    <property type="match status" value="1"/>
</dbReference>
<feature type="domain" description="Tc toxin complex TcA C-terminal TcB-binding" evidence="4">
    <location>
        <begin position="2269"/>
        <end position="2569"/>
    </location>
</feature>
<dbReference type="Pfam" id="PF18413">
    <property type="entry name" value="Neuraminidase"/>
    <property type="match status" value="1"/>
</dbReference>
<feature type="compositionally biased region" description="Low complexity" evidence="3">
    <location>
        <begin position="2588"/>
        <end position="2606"/>
    </location>
</feature>
<evidence type="ECO:0000313" key="7">
    <source>
        <dbReference type="EMBL" id="AXA24432.1"/>
    </source>
</evidence>
<dbReference type="InterPro" id="IPR041079">
    <property type="entry name" value="Neuraminidase-like"/>
</dbReference>
<dbReference type="InterPro" id="IPR018003">
    <property type="entry name" value="Insecticidal_toxin/plasmid_vir"/>
</dbReference>
<evidence type="ECO:0000259" key="4">
    <source>
        <dbReference type="Pfam" id="PF18276"/>
    </source>
</evidence>
<dbReference type="EMBL" id="CP030750">
    <property type="protein sequence ID" value="AXA24432.1"/>
    <property type="molecule type" value="Genomic_DNA"/>
</dbReference>
<feature type="compositionally biased region" description="Polar residues" evidence="3">
    <location>
        <begin position="2607"/>
        <end position="2618"/>
    </location>
</feature>
<feature type="coiled-coil region" evidence="2">
    <location>
        <begin position="1380"/>
        <end position="1437"/>
    </location>
</feature>
<dbReference type="InterPro" id="IPR040840">
    <property type="entry name" value="TcA_TcB_BD"/>
</dbReference>
<feature type="region of interest" description="Disordered" evidence="3">
    <location>
        <begin position="2671"/>
        <end position="2768"/>
    </location>
</feature>
<dbReference type="PANTHER" id="PTHR34491:SF74">
    <property type="entry name" value="DUF4456 DOMAIN-CONTAINING PROTEIN"/>
    <property type="match status" value="1"/>
</dbReference>
<feature type="compositionally biased region" description="Basic and acidic residues" evidence="3">
    <location>
        <begin position="2720"/>
        <end position="2768"/>
    </location>
</feature>
<name>A0AAD0L4X9_PSEPU</name>
<dbReference type="Proteomes" id="UP000251617">
    <property type="component" value="Chromosome"/>
</dbReference>
<evidence type="ECO:0000313" key="8">
    <source>
        <dbReference type="Proteomes" id="UP000251617"/>
    </source>
</evidence>
<accession>A0AAD0L4X9</accession>
<evidence type="ECO:0008006" key="9">
    <source>
        <dbReference type="Google" id="ProtNLM"/>
    </source>
</evidence>
<protein>
    <recommendedName>
        <fullName evidence="9">Insecticidal toxin complex protein</fullName>
    </recommendedName>
</protein>
<dbReference type="InterPro" id="IPR046839">
    <property type="entry name" value="ABC_toxin_N"/>
</dbReference>
<feature type="compositionally biased region" description="Basic and acidic residues" evidence="3">
    <location>
        <begin position="2679"/>
        <end position="2689"/>
    </location>
</feature>